<dbReference type="PANTHER" id="PTHR43793">
    <property type="entry name" value="FAD SYNTHASE"/>
    <property type="match status" value="1"/>
</dbReference>
<dbReference type="HAMAP" id="MF_00647">
    <property type="entry name" value="PPAT_arch"/>
    <property type="match status" value="1"/>
</dbReference>
<evidence type="ECO:0000256" key="4">
    <source>
        <dbReference type="ARBA" id="ARBA00022741"/>
    </source>
</evidence>
<keyword evidence="2 8" id="KW-0808">Transferase</keyword>
<dbReference type="InterPro" id="IPR050385">
    <property type="entry name" value="Archaeal_FAD_synthase"/>
</dbReference>
<keyword evidence="3 8" id="KW-0548">Nucleotidyltransferase</keyword>
<evidence type="ECO:0000256" key="2">
    <source>
        <dbReference type="ARBA" id="ARBA00022679"/>
    </source>
</evidence>
<dbReference type="InterPro" id="IPR014729">
    <property type="entry name" value="Rossmann-like_a/b/a_fold"/>
</dbReference>
<evidence type="ECO:0000256" key="1">
    <source>
        <dbReference type="ARBA" id="ARBA00022490"/>
    </source>
</evidence>
<dbReference type="GO" id="GO:0005524">
    <property type="term" value="F:ATP binding"/>
    <property type="evidence" value="ECO:0007669"/>
    <property type="project" value="UniProtKB-KW"/>
</dbReference>
<accession>A0A0W8FB92</accession>
<dbReference type="PANTHER" id="PTHR43793:SF1">
    <property type="entry name" value="FAD SYNTHASE"/>
    <property type="match status" value="1"/>
</dbReference>
<evidence type="ECO:0000313" key="8">
    <source>
        <dbReference type="EMBL" id="KUG18123.1"/>
    </source>
</evidence>
<comment type="caution">
    <text evidence="8">The sequence shown here is derived from an EMBL/GenBank/DDBJ whole genome shotgun (WGS) entry which is preliminary data.</text>
</comment>
<protein>
    <submittedName>
        <fullName evidence="8">Phosphopantetheine adenylyltransferase, type ii eukaryotic</fullName>
        <ecNumber evidence="8">2.7.7.3</ecNumber>
    </submittedName>
</protein>
<dbReference type="GO" id="GO:0015937">
    <property type="term" value="P:coenzyme A biosynthetic process"/>
    <property type="evidence" value="ECO:0007669"/>
    <property type="project" value="UniProtKB-KW"/>
</dbReference>
<gene>
    <name evidence="8" type="ORF">ASZ90_012200</name>
</gene>
<organism evidence="8">
    <name type="scientific">hydrocarbon metagenome</name>
    <dbReference type="NCBI Taxonomy" id="938273"/>
    <lineage>
        <taxon>unclassified sequences</taxon>
        <taxon>metagenomes</taxon>
        <taxon>ecological metagenomes</taxon>
    </lineage>
</organism>
<evidence type="ECO:0000256" key="5">
    <source>
        <dbReference type="ARBA" id="ARBA00022840"/>
    </source>
</evidence>
<dbReference type="EC" id="2.7.7.3" evidence="8"/>
<proteinExistence type="inferred from homology"/>
<keyword evidence="4" id="KW-0547">Nucleotide-binding</keyword>
<dbReference type="SUPFAM" id="SSF52374">
    <property type="entry name" value="Nucleotidylyl transferase"/>
    <property type="match status" value="1"/>
</dbReference>
<sequence>MARVAVGGTFDPIHDGHLALLRRAFELSGDGEVVIGLTSDEMARSSRTRSVRNYEVREKNLRAVIKKCFGIDDVHITKITDQCGPSIYECFDFIVVSPETLPMAEKINRLRAKKNLPPLQISEIEYQMAQDKVRISSTRVSEGKIDRHGRVLVG</sequence>
<dbReference type="AlphaFoldDB" id="A0A0W8FB92"/>
<keyword evidence="6" id="KW-0173">Coenzyme A biosynthesis</keyword>
<evidence type="ECO:0000256" key="3">
    <source>
        <dbReference type="ARBA" id="ARBA00022695"/>
    </source>
</evidence>
<name>A0A0W8FB92_9ZZZZ</name>
<evidence type="ECO:0000256" key="6">
    <source>
        <dbReference type="ARBA" id="ARBA00022993"/>
    </source>
</evidence>
<dbReference type="InterPro" id="IPR004821">
    <property type="entry name" value="Cyt_trans-like"/>
</dbReference>
<dbReference type="Pfam" id="PF01467">
    <property type="entry name" value="CTP_transf_like"/>
    <property type="match status" value="1"/>
</dbReference>
<evidence type="ECO:0000259" key="7">
    <source>
        <dbReference type="Pfam" id="PF01467"/>
    </source>
</evidence>
<reference evidence="8" key="1">
    <citation type="journal article" date="2015" name="Proc. Natl. Acad. Sci. U.S.A.">
        <title>Networks of energetic and metabolic interactions define dynamics in microbial communities.</title>
        <authorList>
            <person name="Embree M."/>
            <person name="Liu J.K."/>
            <person name="Al-Bassam M.M."/>
            <person name="Zengler K."/>
        </authorList>
    </citation>
    <scope>NUCLEOTIDE SEQUENCE</scope>
</reference>
<keyword evidence="5" id="KW-0067">ATP-binding</keyword>
<feature type="domain" description="Cytidyltransferase-like" evidence="7">
    <location>
        <begin position="6"/>
        <end position="141"/>
    </location>
</feature>
<keyword evidence="1" id="KW-0963">Cytoplasm</keyword>
<dbReference type="NCBIfam" id="NF001985">
    <property type="entry name" value="PRK00777.1"/>
    <property type="match status" value="1"/>
</dbReference>
<dbReference type="NCBIfam" id="TIGR00125">
    <property type="entry name" value="cyt_tran_rel"/>
    <property type="match status" value="1"/>
</dbReference>
<dbReference type="GO" id="GO:0004595">
    <property type="term" value="F:pantetheine-phosphate adenylyltransferase activity"/>
    <property type="evidence" value="ECO:0007669"/>
    <property type="project" value="UniProtKB-EC"/>
</dbReference>
<dbReference type="InterPro" id="IPR023540">
    <property type="entry name" value="PPAT_arch"/>
</dbReference>
<dbReference type="EMBL" id="LNQE01001402">
    <property type="protein sequence ID" value="KUG18123.1"/>
    <property type="molecule type" value="Genomic_DNA"/>
</dbReference>
<dbReference type="Gene3D" id="3.40.50.620">
    <property type="entry name" value="HUPs"/>
    <property type="match status" value="1"/>
</dbReference>